<evidence type="ECO:0000313" key="2">
    <source>
        <dbReference type="EMBL" id="GAH57961.1"/>
    </source>
</evidence>
<dbReference type="EMBL" id="BARU01017235">
    <property type="protein sequence ID" value="GAH57961.1"/>
    <property type="molecule type" value="Genomic_DNA"/>
</dbReference>
<dbReference type="GO" id="GO:0004803">
    <property type="term" value="F:transposase activity"/>
    <property type="evidence" value="ECO:0007669"/>
    <property type="project" value="InterPro"/>
</dbReference>
<dbReference type="Pfam" id="PF04986">
    <property type="entry name" value="Y2_Tnp"/>
    <property type="match status" value="1"/>
</dbReference>
<dbReference type="InterPro" id="IPR007069">
    <property type="entry name" value="Transposase_32"/>
</dbReference>
<dbReference type="AlphaFoldDB" id="X1GJ91"/>
<organism evidence="2">
    <name type="scientific">marine sediment metagenome</name>
    <dbReference type="NCBI Taxonomy" id="412755"/>
    <lineage>
        <taxon>unclassified sequences</taxon>
        <taxon>metagenomes</taxon>
        <taxon>ecological metagenomes</taxon>
    </lineage>
</organism>
<reference evidence="2" key="1">
    <citation type="journal article" date="2014" name="Front. Microbiol.">
        <title>High frequency of phylogenetically diverse reductive dehalogenase-homologous genes in deep subseafloor sedimentary metagenomes.</title>
        <authorList>
            <person name="Kawai M."/>
            <person name="Futagami T."/>
            <person name="Toyoda A."/>
            <person name="Takaki Y."/>
            <person name="Nishi S."/>
            <person name="Hori S."/>
            <person name="Arai W."/>
            <person name="Tsubouchi T."/>
            <person name="Morono Y."/>
            <person name="Uchiyama I."/>
            <person name="Ito T."/>
            <person name="Fujiyama A."/>
            <person name="Inagaki F."/>
            <person name="Takami H."/>
        </authorList>
    </citation>
    <scope>NUCLEOTIDE SEQUENCE</scope>
    <source>
        <strain evidence="2">Expedition CK06-06</strain>
    </source>
</reference>
<comment type="caution">
    <text evidence="2">The sequence shown here is derived from an EMBL/GenBank/DDBJ whole genome shotgun (WGS) entry which is preliminary data.</text>
</comment>
<protein>
    <recommendedName>
        <fullName evidence="1">Transposase IS801/IS1294 domain-containing protein</fullName>
    </recommendedName>
</protein>
<sequence length="182" mass="20921">REALSQYITKPPVSLKKVIFEQHDGKVIYYSDYNDYFKINTQVFTVQDFIASVTQHLPRKGLQYIRRYGLYSSRSRGKWNDKPYIIRLAPDGWKEKHLDSSEVENIQAEHETDSCVSSAESRASWARLIAKIYEIDPMICQKCASPMKIIAVITDPEEVKKILRHLVKTGKSPPGFDPASLN</sequence>
<dbReference type="GO" id="GO:0006313">
    <property type="term" value="P:DNA transposition"/>
    <property type="evidence" value="ECO:0007669"/>
    <property type="project" value="InterPro"/>
</dbReference>
<dbReference type="GO" id="GO:0003677">
    <property type="term" value="F:DNA binding"/>
    <property type="evidence" value="ECO:0007669"/>
    <property type="project" value="InterPro"/>
</dbReference>
<gene>
    <name evidence="2" type="ORF">S03H2_28604</name>
</gene>
<feature type="non-terminal residue" evidence="2">
    <location>
        <position position="1"/>
    </location>
</feature>
<accession>X1GJ91</accession>
<proteinExistence type="predicted"/>
<feature type="domain" description="Transposase IS801/IS1294" evidence="1">
    <location>
        <begin position="4"/>
        <end position="74"/>
    </location>
</feature>
<name>X1GJ91_9ZZZZ</name>
<evidence type="ECO:0000259" key="1">
    <source>
        <dbReference type="Pfam" id="PF04986"/>
    </source>
</evidence>